<evidence type="ECO:0000313" key="2">
    <source>
        <dbReference type="EMBL" id="KKL13506.1"/>
    </source>
</evidence>
<sequence length="220" mass="24795">MSKSVAIIKPPFRDYGIEVFRHGELRQNTIRPVKGITTKGAVHHEPVIRIIKVVPLLDGVSALVDIAVVGGFVHLAHGRHDLERDLVKIIGNQKLVGLDVKPITSRVEESKKFYRDVLGFREVERPNFDFPGAWLYNYGIMIHLIYNEAAGDPDGEIQTRYDHLALHTDDLKAAERLLNEHGVPYRKNVVADRNITQIFCRDPDGHHVEIGTYPPTPAFG</sequence>
<dbReference type="InterPro" id="IPR004360">
    <property type="entry name" value="Glyas_Fos-R_dOase_dom"/>
</dbReference>
<accession>A0A0F9D6S5</accession>
<feature type="domain" description="VOC" evidence="1">
    <location>
        <begin position="94"/>
        <end position="213"/>
    </location>
</feature>
<dbReference type="PANTHER" id="PTHR46142:SF3">
    <property type="entry name" value="F18B13.24 PROTEIN"/>
    <property type="match status" value="1"/>
</dbReference>
<dbReference type="Pfam" id="PF00903">
    <property type="entry name" value="Glyoxalase"/>
    <property type="match status" value="1"/>
</dbReference>
<organism evidence="2">
    <name type="scientific">marine sediment metagenome</name>
    <dbReference type="NCBI Taxonomy" id="412755"/>
    <lineage>
        <taxon>unclassified sequences</taxon>
        <taxon>metagenomes</taxon>
        <taxon>ecological metagenomes</taxon>
    </lineage>
</organism>
<name>A0A0F9D6S5_9ZZZZ</name>
<evidence type="ECO:0000259" key="1">
    <source>
        <dbReference type="PROSITE" id="PS51819"/>
    </source>
</evidence>
<dbReference type="Gene3D" id="3.10.180.10">
    <property type="entry name" value="2,3-Dihydroxybiphenyl 1,2-Dioxygenase, domain 1"/>
    <property type="match status" value="1"/>
</dbReference>
<proteinExistence type="predicted"/>
<dbReference type="InterPro" id="IPR001345">
    <property type="entry name" value="PG/BPGM_mutase_AS"/>
</dbReference>
<dbReference type="PROSITE" id="PS51819">
    <property type="entry name" value="VOC"/>
    <property type="match status" value="1"/>
</dbReference>
<dbReference type="SUPFAM" id="SSF54593">
    <property type="entry name" value="Glyoxalase/Bleomycin resistance protein/Dihydroxybiphenyl dioxygenase"/>
    <property type="match status" value="1"/>
</dbReference>
<protein>
    <recommendedName>
        <fullName evidence="1">VOC domain-containing protein</fullName>
    </recommendedName>
</protein>
<dbReference type="InterPro" id="IPR029068">
    <property type="entry name" value="Glyas_Bleomycin-R_OHBP_Dase"/>
</dbReference>
<dbReference type="GO" id="GO:0003824">
    <property type="term" value="F:catalytic activity"/>
    <property type="evidence" value="ECO:0007669"/>
    <property type="project" value="InterPro"/>
</dbReference>
<dbReference type="PANTHER" id="PTHR46142">
    <property type="match status" value="1"/>
</dbReference>
<dbReference type="PROSITE" id="PS00175">
    <property type="entry name" value="PG_MUTASE"/>
    <property type="match status" value="1"/>
</dbReference>
<dbReference type="AlphaFoldDB" id="A0A0F9D6S5"/>
<dbReference type="InterPro" id="IPR037523">
    <property type="entry name" value="VOC_core"/>
</dbReference>
<reference evidence="2" key="1">
    <citation type="journal article" date="2015" name="Nature">
        <title>Complex archaea that bridge the gap between prokaryotes and eukaryotes.</title>
        <authorList>
            <person name="Spang A."/>
            <person name="Saw J.H."/>
            <person name="Jorgensen S.L."/>
            <person name="Zaremba-Niedzwiedzka K."/>
            <person name="Martijn J."/>
            <person name="Lind A.E."/>
            <person name="van Eijk R."/>
            <person name="Schleper C."/>
            <person name="Guy L."/>
            <person name="Ettema T.J."/>
        </authorList>
    </citation>
    <scope>NUCLEOTIDE SEQUENCE</scope>
</reference>
<gene>
    <name evidence="2" type="ORF">LCGC14_2525080</name>
</gene>
<comment type="caution">
    <text evidence="2">The sequence shown here is derived from an EMBL/GenBank/DDBJ whole genome shotgun (WGS) entry which is preliminary data.</text>
</comment>
<dbReference type="EMBL" id="LAZR01040831">
    <property type="protein sequence ID" value="KKL13506.1"/>
    <property type="molecule type" value="Genomic_DNA"/>
</dbReference>